<reference evidence="3" key="1">
    <citation type="journal article" date="2020" name="Nature">
        <title>Giant virus diversity and host interactions through global metagenomics.</title>
        <authorList>
            <person name="Schulz F."/>
            <person name="Roux S."/>
            <person name="Paez-Espino D."/>
            <person name="Jungbluth S."/>
            <person name="Walsh D.A."/>
            <person name="Denef V.J."/>
            <person name="McMahon K.D."/>
            <person name="Konstantinidis K.T."/>
            <person name="Eloe-Fadrosh E.A."/>
            <person name="Kyrpides N.C."/>
            <person name="Woyke T."/>
        </authorList>
    </citation>
    <scope>NUCLEOTIDE SEQUENCE</scope>
    <source>
        <strain evidence="3">GVMAG-M-3300023179-82</strain>
    </source>
</reference>
<dbReference type="PANTHER" id="PTHR45655">
    <property type="entry name" value="GUANYLATE CYCLASE SOLUBLE SUBUNIT BETA-2"/>
    <property type="match status" value="1"/>
</dbReference>
<evidence type="ECO:0000259" key="2">
    <source>
        <dbReference type="PROSITE" id="PS50125"/>
    </source>
</evidence>
<keyword evidence="1" id="KW-1133">Transmembrane helix</keyword>
<evidence type="ECO:0000313" key="3">
    <source>
        <dbReference type="EMBL" id="QHT76522.1"/>
    </source>
</evidence>
<feature type="transmembrane region" description="Helical" evidence="1">
    <location>
        <begin position="179"/>
        <end position="196"/>
    </location>
</feature>
<keyword evidence="1" id="KW-0812">Transmembrane</keyword>
<dbReference type="GO" id="GO:0008074">
    <property type="term" value="C:guanylate cyclase complex, soluble"/>
    <property type="evidence" value="ECO:0007669"/>
    <property type="project" value="TreeGrafter"/>
</dbReference>
<keyword evidence="1" id="KW-0472">Membrane</keyword>
<protein>
    <recommendedName>
        <fullName evidence="2">Guanylate cyclase domain-containing protein</fullName>
    </recommendedName>
</protein>
<proteinExistence type="predicted"/>
<dbReference type="PROSITE" id="PS50125">
    <property type="entry name" value="GUANYLATE_CYCLASE_2"/>
    <property type="match status" value="1"/>
</dbReference>
<dbReference type="EMBL" id="MN739897">
    <property type="protein sequence ID" value="QHT76522.1"/>
    <property type="molecule type" value="Genomic_DNA"/>
</dbReference>
<dbReference type="GO" id="GO:0070482">
    <property type="term" value="P:response to oxygen levels"/>
    <property type="evidence" value="ECO:0007669"/>
    <property type="project" value="TreeGrafter"/>
</dbReference>
<dbReference type="SMART" id="SM00044">
    <property type="entry name" value="CYCc"/>
    <property type="match status" value="1"/>
</dbReference>
<dbReference type="InterPro" id="IPR001054">
    <property type="entry name" value="A/G_cyclase"/>
</dbReference>
<dbReference type="PANTHER" id="PTHR45655:SF13">
    <property type="entry name" value="SOLUBLE GUANYLATE CYCLASE GCY-32-RELATED"/>
    <property type="match status" value="1"/>
</dbReference>
<dbReference type="SUPFAM" id="SSF55073">
    <property type="entry name" value="Nucleotide cyclase"/>
    <property type="match status" value="1"/>
</dbReference>
<feature type="transmembrane region" description="Helical" evidence="1">
    <location>
        <begin position="40"/>
        <end position="60"/>
    </location>
</feature>
<dbReference type="AlphaFoldDB" id="A0A6C0H7G7"/>
<feature type="domain" description="Guanylate cyclase" evidence="2">
    <location>
        <begin position="328"/>
        <end position="459"/>
    </location>
</feature>
<dbReference type="InterPro" id="IPR029787">
    <property type="entry name" value="Nucleotide_cyclase"/>
</dbReference>
<dbReference type="Pfam" id="PF00211">
    <property type="entry name" value="Guanylate_cyc"/>
    <property type="match status" value="1"/>
</dbReference>
<feature type="transmembrane region" description="Helical" evidence="1">
    <location>
        <begin position="131"/>
        <end position="147"/>
    </location>
</feature>
<sequence>MITLLYYVVLYYIIDVIFKQIYLPYVITNNNYDMISNNEGLYFLLKMTSYFMLLLYSYTLTYKIYISDINDIYSIGLMCIYLKHMFDIIIYKNMLIIEYEISRSIMWVFSTPLMLKMYCKANDITLQNINIHYHLISIISHIFVIPFKNKSIYIISTIVFYIPEFFFLKTLYKYNHLSFTYLFILIWIIFMLINILEITQLCNPIIIHAYYNIADTLCKFICNVVISNYNEQEIKVRKNIDLQSIHFVSHMIKSIKDFEMDNQNITYFCKNLINYCRKKFMDKIPLTNDKLKLELLKKILPFDLDRDYINYSVGASVNGANKEFNFICILFMDIVNYTDLAKKYNGDIIFKLLNTIYNHFDSIIKKYKYLQKIETIGDAYMVVGDIFRSDLNHKHVIKEIILLGLDFLKEIKIITTPDKIPLCIRIGINMGSVNIGILGNEIPRLCVVGNAVNVASRLQSTADKDTIQISHHIYEQIEENNFGMNIEFIKKENVFLKNIGSITTYNIKS</sequence>
<feature type="transmembrane region" description="Helical" evidence="1">
    <location>
        <begin position="72"/>
        <end position="91"/>
    </location>
</feature>
<organism evidence="3">
    <name type="scientific">viral metagenome</name>
    <dbReference type="NCBI Taxonomy" id="1070528"/>
    <lineage>
        <taxon>unclassified sequences</taxon>
        <taxon>metagenomes</taxon>
        <taxon>organismal metagenomes</taxon>
    </lineage>
</organism>
<feature type="transmembrane region" description="Helical" evidence="1">
    <location>
        <begin position="153"/>
        <end position="172"/>
    </location>
</feature>
<dbReference type="Gene3D" id="3.30.70.1230">
    <property type="entry name" value="Nucleotide cyclase"/>
    <property type="match status" value="1"/>
</dbReference>
<accession>A0A6C0H7G7</accession>
<dbReference type="CDD" id="cd07302">
    <property type="entry name" value="CHD"/>
    <property type="match status" value="1"/>
</dbReference>
<name>A0A6C0H7G7_9ZZZZ</name>
<dbReference type="GO" id="GO:0019934">
    <property type="term" value="P:cGMP-mediated signaling"/>
    <property type="evidence" value="ECO:0007669"/>
    <property type="project" value="TreeGrafter"/>
</dbReference>
<evidence type="ECO:0000256" key="1">
    <source>
        <dbReference type="SAM" id="Phobius"/>
    </source>
</evidence>
<feature type="transmembrane region" description="Helical" evidence="1">
    <location>
        <begin position="7"/>
        <end position="28"/>
    </location>
</feature>
<dbReference type="GO" id="GO:0004383">
    <property type="term" value="F:guanylate cyclase activity"/>
    <property type="evidence" value="ECO:0007669"/>
    <property type="project" value="TreeGrafter"/>
</dbReference>